<evidence type="ECO:0000256" key="1">
    <source>
        <dbReference type="SAM" id="MobiDB-lite"/>
    </source>
</evidence>
<name>A0A8D8VQD6_9HEMI</name>
<dbReference type="EMBL" id="HBUF01071912">
    <property type="protein sequence ID" value="CAG6629854.1"/>
    <property type="molecule type" value="Transcribed_RNA"/>
</dbReference>
<sequence>MYKIKLMCYKWEMWHHQEPMIRRLNTKVPRVKETIETHHPKVVKVLQTNRLLRTKTKTIHPLEPKHRPTKSEKAKSLAAKLPRVKHLHEIGRAKNQAVREENQVHGTNDDLRTKKEKIVKGR</sequence>
<dbReference type="AlphaFoldDB" id="A0A8D8VQD6"/>
<protein>
    <submittedName>
        <fullName evidence="2">Uncharacterized protein</fullName>
    </submittedName>
</protein>
<feature type="region of interest" description="Disordered" evidence="1">
    <location>
        <begin position="60"/>
        <end position="79"/>
    </location>
</feature>
<feature type="region of interest" description="Disordered" evidence="1">
    <location>
        <begin position="99"/>
        <end position="122"/>
    </location>
</feature>
<accession>A0A8D8VQD6</accession>
<proteinExistence type="predicted"/>
<evidence type="ECO:0000313" key="2">
    <source>
        <dbReference type="EMBL" id="CAG6629854.1"/>
    </source>
</evidence>
<organism evidence="2">
    <name type="scientific">Cacopsylla melanoneura</name>
    <dbReference type="NCBI Taxonomy" id="428564"/>
    <lineage>
        <taxon>Eukaryota</taxon>
        <taxon>Metazoa</taxon>
        <taxon>Ecdysozoa</taxon>
        <taxon>Arthropoda</taxon>
        <taxon>Hexapoda</taxon>
        <taxon>Insecta</taxon>
        <taxon>Pterygota</taxon>
        <taxon>Neoptera</taxon>
        <taxon>Paraneoptera</taxon>
        <taxon>Hemiptera</taxon>
        <taxon>Sternorrhyncha</taxon>
        <taxon>Psylloidea</taxon>
        <taxon>Psyllidae</taxon>
        <taxon>Psyllinae</taxon>
        <taxon>Cacopsylla</taxon>
    </lineage>
</organism>
<feature type="compositionally biased region" description="Basic and acidic residues" evidence="1">
    <location>
        <begin position="60"/>
        <end position="75"/>
    </location>
</feature>
<reference evidence="2" key="1">
    <citation type="submission" date="2021-05" db="EMBL/GenBank/DDBJ databases">
        <authorList>
            <person name="Alioto T."/>
            <person name="Alioto T."/>
            <person name="Gomez Garrido J."/>
        </authorList>
    </citation>
    <scope>NUCLEOTIDE SEQUENCE</scope>
</reference>